<dbReference type="EC" id="3.6.1.9" evidence="4"/>
<keyword evidence="4" id="KW-0963">Cytoplasm</keyword>
<keyword evidence="2 4" id="KW-0378">Hydrolase</keyword>
<comment type="function">
    <text evidence="4">Nucleoside triphosphate pyrophosphatase. May have a dual role in cell division arrest and in preventing the incorporation of modified nucleotides into cellular nucleic acids.</text>
</comment>
<dbReference type="PIRSF" id="PIRSF006305">
    <property type="entry name" value="Maf"/>
    <property type="match status" value="1"/>
</dbReference>
<dbReference type="GO" id="GO:0047429">
    <property type="term" value="F:nucleoside triphosphate diphosphatase activity"/>
    <property type="evidence" value="ECO:0007669"/>
    <property type="project" value="UniProtKB-EC"/>
</dbReference>
<dbReference type="GO" id="GO:0009117">
    <property type="term" value="P:nucleotide metabolic process"/>
    <property type="evidence" value="ECO:0007669"/>
    <property type="project" value="UniProtKB-KW"/>
</dbReference>
<sequence>MSDVTQLILASASVARRALLEAAGLEFEVIPADIDETAIRDAILEKTSGAEAADVASVLAAEKARVVSVEHPDALVIGADQVLALGPKIFSKAGSVSEAREHLVMLRGRTHDLVSAVALARNGVVHWQATSTAAMTMRNYSDEFLGAYLKRAGDRVLGSVGCYELEGLGVQLFEQIEGDYFTILGIPLLALLARLREEQMITA</sequence>
<dbReference type="OrthoDB" id="9813962at2"/>
<evidence type="ECO:0000256" key="4">
    <source>
        <dbReference type="HAMAP-Rule" id="MF_00528"/>
    </source>
</evidence>
<dbReference type="Proteomes" id="UP000199423">
    <property type="component" value="Unassembled WGS sequence"/>
</dbReference>
<dbReference type="SUPFAM" id="SSF52972">
    <property type="entry name" value="ITPase-like"/>
    <property type="match status" value="1"/>
</dbReference>
<comment type="cofactor">
    <cofactor evidence="1 4">
        <name>a divalent metal cation</name>
        <dbReference type="ChEBI" id="CHEBI:60240"/>
    </cofactor>
</comment>
<dbReference type="AlphaFoldDB" id="A0A1I7NSN6"/>
<evidence type="ECO:0000313" key="5">
    <source>
        <dbReference type="EMBL" id="SFV37612.1"/>
    </source>
</evidence>
<comment type="similarity">
    <text evidence="4">Belongs to the Maf family.</text>
</comment>
<dbReference type="PANTHER" id="PTHR43213:SF5">
    <property type="entry name" value="BIFUNCTIONAL DTTP_UTP PYROPHOSPHATASE_METHYLTRANSFERASE PROTEIN-RELATED"/>
    <property type="match status" value="1"/>
</dbReference>
<dbReference type="GO" id="GO:0005737">
    <property type="term" value="C:cytoplasm"/>
    <property type="evidence" value="ECO:0007669"/>
    <property type="project" value="UniProtKB-SubCell"/>
</dbReference>
<keyword evidence="6" id="KW-1185">Reference proteome</keyword>
<reference evidence="6" key="1">
    <citation type="submission" date="2016-10" db="EMBL/GenBank/DDBJ databases">
        <authorList>
            <person name="Varghese N."/>
            <person name="Submissions S."/>
        </authorList>
    </citation>
    <scope>NUCLEOTIDE SEQUENCE [LARGE SCALE GENOMIC DNA]</scope>
    <source>
        <strain evidence="6">DSM 1565</strain>
    </source>
</reference>
<protein>
    <recommendedName>
        <fullName evidence="4">Nucleoside triphosphate pyrophosphatase</fullName>
        <ecNumber evidence="4">3.6.1.9</ecNumber>
    </recommendedName>
    <alternativeName>
        <fullName evidence="4">Nucleotide pyrophosphatase</fullName>
        <shortName evidence="4">Nucleotide PPase</shortName>
    </alternativeName>
</protein>
<dbReference type="Pfam" id="PF02545">
    <property type="entry name" value="Maf"/>
    <property type="match status" value="1"/>
</dbReference>
<name>A0A1I7NSN6_9HYPH</name>
<comment type="caution">
    <text evidence="4">Lacks conserved residue(s) required for the propagation of feature annotation.</text>
</comment>
<organism evidence="5 6">
    <name type="scientific">Hyphomicrobium facile</name>
    <dbReference type="NCBI Taxonomy" id="51670"/>
    <lineage>
        <taxon>Bacteria</taxon>
        <taxon>Pseudomonadati</taxon>
        <taxon>Pseudomonadota</taxon>
        <taxon>Alphaproteobacteria</taxon>
        <taxon>Hyphomicrobiales</taxon>
        <taxon>Hyphomicrobiaceae</taxon>
        <taxon>Hyphomicrobium</taxon>
    </lineage>
</organism>
<evidence type="ECO:0000256" key="3">
    <source>
        <dbReference type="ARBA" id="ARBA00023080"/>
    </source>
</evidence>
<dbReference type="HAMAP" id="MF_00528">
    <property type="entry name" value="Maf"/>
    <property type="match status" value="1"/>
</dbReference>
<dbReference type="PANTHER" id="PTHR43213">
    <property type="entry name" value="BIFUNCTIONAL DTTP/UTP PYROPHOSPHATASE/METHYLTRANSFERASE PROTEIN-RELATED"/>
    <property type="match status" value="1"/>
</dbReference>
<dbReference type="CDD" id="cd00555">
    <property type="entry name" value="Maf"/>
    <property type="match status" value="1"/>
</dbReference>
<dbReference type="EMBL" id="FPCH01000003">
    <property type="protein sequence ID" value="SFV37612.1"/>
    <property type="molecule type" value="Genomic_DNA"/>
</dbReference>
<evidence type="ECO:0000256" key="1">
    <source>
        <dbReference type="ARBA" id="ARBA00001968"/>
    </source>
</evidence>
<dbReference type="STRING" id="51670.SAMN04488557_3251"/>
<comment type="catalytic activity">
    <reaction evidence="4">
        <text>a 2'-deoxyribonucleoside 5'-triphosphate + H2O = a 2'-deoxyribonucleoside 5'-phosphate + diphosphate + H(+)</text>
        <dbReference type="Rhea" id="RHEA:44644"/>
        <dbReference type="ChEBI" id="CHEBI:15377"/>
        <dbReference type="ChEBI" id="CHEBI:15378"/>
        <dbReference type="ChEBI" id="CHEBI:33019"/>
        <dbReference type="ChEBI" id="CHEBI:61560"/>
        <dbReference type="ChEBI" id="CHEBI:65317"/>
        <dbReference type="EC" id="3.6.1.9"/>
    </reaction>
</comment>
<evidence type="ECO:0000313" key="6">
    <source>
        <dbReference type="Proteomes" id="UP000199423"/>
    </source>
</evidence>
<evidence type="ECO:0000256" key="2">
    <source>
        <dbReference type="ARBA" id="ARBA00022801"/>
    </source>
</evidence>
<proteinExistence type="inferred from homology"/>
<comment type="catalytic activity">
    <reaction evidence="4">
        <text>a ribonucleoside 5'-triphosphate + H2O = a ribonucleoside 5'-phosphate + diphosphate + H(+)</text>
        <dbReference type="Rhea" id="RHEA:23996"/>
        <dbReference type="ChEBI" id="CHEBI:15377"/>
        <dbReference type="ChEBI" id="CHEBI:15378"/>
        <dbReference type="ChEBI" id="CHEBI:33019"/>
        <dbReference type="ChEBI" id="CHEBI:58043"/>
        <dbReference type="ChEBI" id="CHEBI:61557"/>
        <dbReference type="EC" id="3.6.1.9"/>
    </reaction>
</comment>
<dbReference type="InterPro" id="IPR003697">
    <property type="entry name" value="Maf-like"/>
</dbReference>
<dbReference type="RefSeq" id="WP_092868750.1">
    <property type="nucleotide sequence ID" value="NZ_FPCH01000003.1"/>
</dbReference>
<comment type="subcellular location">
    <subcellularLocation>
        <location evidence="4">Cytoplasm</location>
    </subcellularLocation>
</comment>
<keyword evidence="3 4" id="KW-0546">Nucleotide metabolism</keyword>
<accession>A0A1I7NSN6</accession>
<feature type="active site" description="Proton acceptor" evidence="4">
    <location>
        <position position="80"/>
    </location>
</feature>
<gene>
    <name evidence="5" type="ORF">SAMN04488557_3251</name>
</gene>
<dbReference type="Gene3D" id="3.90.950.10">
    <property type="match status" value="1"/>
</dbReference>
<dbReference type="InterPro" id="IPR029001">
    <property type="entry name" value="ITPase-like_fam"/>
</dbReference>